<keyword evidence="4" id="KW-1185">Reference proteome</keyword>
<proteinExistence type="predicted"/>
<dbReference type="SUPFAM" id="SSF88659">
    <property type="entry name" value="Sigma3 and sigma4 domains of RNA polymerase sigma factors"/>
    <property type="match status" value="1"/>
</dbReference>
<dbReference type="Proteomes" id="UP000190166">
    <property type="component" value="Unassembled WGS sequence"/>
</dbReference>
<dbReference type="GO" id="GO:0003700">
    <property type="term" value="F:DNA-binding transcription factor activity"/>
    <property type="evidence" value="ECO:0007669"/>
    <property type="project" value="InterPro"/>
</dbReference>
<dbReference type="Pfam" id="PF04542">
    <property type="entry name" value="Sigma70_r2"/>
    <property type="match status" value="1"/>
</dbReference>
<feature type="domain" description="RNA polymerase sigma-70 region 2" evidence="1">
    <location>
        <begin position="40"/>
        <end position="85"/>
    </location>
</feature>
<sequence>MQQGLFSCMAQAELIPHLFRTEFRKITAVLCKVFGIEHLEVAEDIASETFLSAMETWTYKGIPENPTAWLYLVAKNKAKNYFQRNHLFAAKIASQVKYTASGSEEPDIDLSDKNITDSQLQMIFAICHPGISKEAQIGLALRILCGFGITEIANAFLTNKEIINKRLFRAKEKLREEKVQMEFPGKTEIKKRLDTVLTTLYLLFNEGYYSESQDVVLREDFCLEAMRLTYLLLENPSTNTPEVNALFALMCFHASRFEARRNENGEIILYQDQDESRWNETLIAKGAWFLHEASGGEKLSRYHLEATIAYWNTQKQDTPEKWESILQLYNRLLQICYSPVAALNRTYALAKANGKEVAIAEAEKLQLTDNHYYFVLLGELYTDIDNTRAVTHLQKALLLAKTEADKRTIQKKMARLEAV</sequence>
<evidence type="ECO:0000259" key="2">
    <source>
        <dbReference type="Pfam" id="PF20239"/>
    </source>
</evidence>
<dbReference type="InterPro" id="IPR046531">
    <property type="entry name" value="DUF6596"/>
</dbReference>
<dbReference type="AlphaFoldDB" id="A0A1T5NDV7"/>
<evidence type="ECO:0000313" key="3">
    <source>
        <dbReference type="EMBL" id="SKC98288.1"/>
    </source>
</evidence>
<organism evidence="3 4">
    <name type="scientific">Chitinophaga ginsengisegetis</name>
    <dbReference type="NCBI Taxonomy" id="393003"/>
    <lineage>
        <taxon>Bacteria</taxon>
        <taxon>Pseudomonadati</taxon>
        <taxon>Bacteroidota</taxon>
        <taxon>Chitinophagia</taxon>
        <taxon>Chitinophagales</taxon>
        <taxon>Chitinophagaceae</taxon>
        <taxon>Chitinophaga</taxon>
    </lineage>
</organism>
<accession>A0A1T5NDV7</accession>
<dbReference type="EMBL" id="FUZZ01000001">
    <property type="protein sequence ID" value="SKC98288.1"/>
    <property type="molecule type" value="Genomic_DNA"/>
</dbReference>
<dbReference type="GO" id="GO:0006352">
    <property type="term" value="P:DNA-templated transcription initiation"/>
    <property type="evidence" value="ECO:0007669"/>
    <property type="project" value="InterPro"/>
</dbReference>
<dbReference type="PANTHER" id="PTHR47756">
    <property type="entry name" value="BLL6612 PROTEIN-RELATED"/>
    <property type="match status" value="1"/>
</dbReference>
<protein>
    <submittedName>
        <fullName evidence="3">RNA polymerase sigma-70 factor, ECF subfamily</fullName>
    </submittedName>
</protein>
<dbReference type="Pfam" id="PF20239">
    <property type="entry name" value="DUF6596"/>
    <property type="match status" value="1"/>
</dbReference>
<dbReference type="PANTHER" id="PTHR47756:SF2">
    <property type="entry name" value="BLL6612 PROTEIN"/>
    <property type="match status" value="1"/>
</dbReference>
<dbReference type="Gene3D" id="1.10.1740.10">
    <property type="match status" value="1"/>
</dbReference>
<evidence type="ECO:0000259" key="1">
    <source>
        <dbReference type="Pfam" id="PF04542"/>
    </source>
</evidence>
<feature type="domain" description="DUF6596" evidence="2">
    <location>
        <begin position="192"/>
        <end position="293"/>
    </location>
</feature>
<name>A0A1T5NDV7_9BACT</name>
<reference evidence="3 4" key="1">
    <citation type="submission" date="2017-02" db="EMBL/GenBank/DDBJ databases">
        <authorList>
            <person name="Peterson S.W."/>
        </authorList>
    </citation>
    <scope>NUCLEOTIDE SEQUENCE [LARGE SCALE GENOMIC DNA]</scope>
    <source>
        <strain evidence="3 4">DSM 18108</strain>
    </source>
</reference>
<dbReference type="InterPro" id="IPR013324">
    <property type="entry name" value="RNA_pol_sigma_r3/r4-like"/>
</dbReference>
<dbReference type="InterPro" id="IPR013325">
    <property type="entry name" value="RNA_pol_sigma_r2"/>
</dbReference>
<dbReference type="SUPFAM" id="SSF88946">
    <property type="entry name" value="Sigma2 domain of RNA polymerase sigma factors"/>
    <property type="match status" value="1"/>
</dbReference>
<gene>
    <name evidence="3" type="ORF">SAMN05660461_1148</name>
</gene>
<dbReference type="STRING" id="393003.SAMN05660461_1148"/>
<evidence type="ECO:0000313" key="4">
    <source>
        <dbReference type="Proteomes" id="UP000190166"/>
    </source>
</evidence>
<dbReference type="InterPro" id="IPR007627">
    <property type="entry name" value="RNA_pol_sigma70_r2"/>
</dbReference>